<sequence>MMLIACIDAARKCHVAADPPYERERVARSPAGQILYYGVLLQLTAQPTSVERMWNGGNLVGREVFVCGNQRSFKNPHDTTQASNAERRGCMAFEWDRHIASLAKVCRTPLTAPETSFT</sequence>
<accession>A0A6A7AFJ3</accession>
<reference evidence="1" key="1">
    <citation type="journal article" date="2020" name="Stud. Mycol.">
        <title>101 Dothideomycetes genomes: a test case for predicting lifestyles and emergence of pathogens.</title>
        <authorList>
            <person name="Haridas S."/>
            <person name="Albert R."/>
            <person name="Binder M."/>
            <person name="Bloem J."/>
            <person name="Labutti K."/>
            <person name="Salamov A."/>
            <person name="Andreopoulos B."/>
            <person name="Baker S."/>
            <person name="Barry K."/>
            <person name="Bills G."/>
            <person name="Bluhm B."/>
            <person name="Cannon C."/>
            <person name="Castanera R."/>
            <person name="Culley D."/>
            <person name="Daum C."/>
            <person name="Ezra D."/>
            <person name="Gonzalez J."/>
            <person name="Henrissat B."/>
            <person name="Kuo A."/>
            <person name="Liang C."/>
            <person name="Lipzen A."/>
            <person name="Lutzoni F."/>
            <person name="Magnuson J."/>
            <person name="Mondo S."/>
            <person name="Nolan M."/>
            <person name="Ohm R."/>
            <person name="Pangilinan J."/>
            <person name="Park H.-J."/>
            <person name="Ramirez L."/>
            <person name="Alfaro M."/>
            <person name="Sun H."/>
            <person name="Tritt A."/>
            <person name="Yoshinaga Y."/>
            <person name="Zwiers L.-H."/>
            <person name="Turgeon B."/>
            <person name="Goodwin S."/>
            <person name="Spatafora J."/>
            <person name="Crous P."/>
            <person name="Grigoriev I."/>
        </authorList>
    </citation>
    <scope>NUCLEOTIDE SEQUENCE</scope>
    <source>
        <strain evidence="1">CBS 113818</strain>
    </source>
</reference>
<gene>
    <name evidence="1" type="ORF">CC86DRAFT_138256</name>
</gene>
<protein>
    <submittedName>
        <fullName evidence="1">Uncharacterized protein</fullName>
    </submittedName>
</protein>
<organism evidence="1 2">
    <name type="scientific">Ophiobolus disseminans</name>
    <dbReference type="NCBI Taxonomy" id="1469910"/>
    <lineage>
        <taxon>Eukaryota</taxon>
        <taxon>Fungi</taxon>
        <taxon>Dikarya</taxon>
        <taxon>Ascomycota</taxon>
        <taxon>Pezizomycotina</taxon>
        <taxon>Dothideomycetes</taxon>
        <taxon>Pleosporomycetidae</taxon>
        <taxon>Pleosporales</taxon>
        <taxon>Pleosporineae</taxon>
        <taxon>Phaeosphaeriaceae</taxon>
        <taxon>Ophiobolus</taxon>
    </lineage>
</organism>
<dbReference type="AlphaFoldDB" id="A0A6A7AFJ3"/>
<evidence type="ECO:0000313" key="1">
    <source>
        <dbReference type="EMBL" id="KAF2831345.1"/>
    </source>
</evidence>
<dbReference type="EMBL" id="MU006218">
    <property type="protein sequence ID" value="KAF2831345.1"/>
    <property type="molecule type" value="Genomic_DNA"/>
</dbReference>
<keyword evidence="2" id="KW-1185">Reference proteome</keyword>
<dbReference type="Proteomes" id="UP000799424">
    <property type="component" value="Unassembled WGS sequence"/>
</dbReference>
<name>A0A6A7AFJ3_9PLEO</name>
<proteinExistence type="predicted"/>
<evidence type="ECO:0000313" key="2">
    <source>
        <dbReference type="Proteomes" id="UP000799424"/>
    </source>
</evidence>